<gene>
    <name evidence="1" type="ORF">MSPICULIGERA_LOCUS17431</name>
</gene>
<comment type="caution">
    <text evidence="1">The sequence shown here is derived from an EMBL/GenBank/DDBJ whole genome shotgun (WGS) entry which is preliminary data.</text>
</comment>
<proteinExistence type="predicted"/>
<keyword evidence="2" id="KW-1185">Reference proteome</keyword>
<dbReference type="EMBL" id="CATQJA010002655">
    <property type="protein sequence ID" value="CAJ0579201.1"/>
    <property type="molecule type" value="Genomic_DNA"/>
</dbReference>
<feature type="non-terminal residue" evidence="1">
    <location>
        <position position="1"/>
    </location>
</feature>
<dbReference type="AlphaFoldDB" id="A0AA36D1Y0"/>
<evidence type="ECO:0000313" key="1">
    <source>
        <dbReference type="EMBL" id="CAJ0579201.1"/>
    </source>
</evidence>
<accession>A0AA36D1Y0</accession>
<organism evidence="1 2">
    <name type="scientific">Mesorhabditis spiculigera</name>
    <dbReference type="NCBI Taxonomy" id="96644"/>
    <lineage>
        <taxon>Eukaryota</taxon>
        <taxon>Metazoa</taxon>
        <taxon>Ecdysozoa</taxon>
        <taxon>Nematoda</taxon>
        <taxon>Chromadorea</taxon>
        <taxon>Rhabditida</taxon>
        <taxon>Rhabditina</taxon>
        <taxon>Rhabditomorpha</taxon>
        <taxon>Rhabditoidea</taxon>
        <taxon>Rhabditidae</taxon>
        <taxon>Mesorhabditinae</taxon>
        <taxon>Mesorhabditis</taxon>
    </lineage>
</organism>
<protein>
    <submittedName>
        <fullName evidence="1">Uncharacterized protein</fullName>
    </submittedName>
</protein>
<evidence type="ECO:0000313" key="2">
    <source>
        <dbReference type="Proteomes" id="UP001177023"/>
    </source>
</evidence>
<sequence length="96" mass="10834">MAVGLTSKCWRDQRSQDKHKGTQADCGDDCNDFCMAVRLDPSVSNGKQYTWDCGCPTEQSWLKYTCKEESNNQIYVTGNNSYLIDCCKDTGSQWGN</sequence>
<reference evidence="1" key="1">
    <citation type="submission" date="2023-06" db="EMBL/GenBank/DDBJ databases">
        <authorList>
            <person name="Delattre M."/>
        </authorList>
    </citation>
    <scope>NUCLEOTIDE SEQUENCE</scope>
    <source>
        <strain evidence="1">AF72</strain>
    </source>
</reference>
<dbReference type="Proteomes" id="UP001177023">
    <property type="component" value="Unassembled WGS sequence"/>
</dbReference>
<name>A0AA36D1Y0_9BILA</name>